<dbReference type="RefSeq" id="WP_014449805.1">
    <property type="nucleotide sequence ID" value="NC_017094.1"/>
</dbReference>
<dbReference type="Gene3D" id="3.40.50.280">
    <property type="entry name" value="Cobalamin-binding domain"/>
    <property type="match status" value="1"/>
</dbReference>
<keyword evidence="13 19" id="KW-0479">Metal-binding</keyword>
<dbReference type="KEGG" id="lfc:LFE_1639"/>
<dbReference type="PANTHER" id="PTHR45833:SF1">
    <property type="entry name" value="METHIONINE SYNTHASE"/>
    <property type="match status" value="1"/>
</dbReference>
<comment type="cofactor">
    <cofactor evidence="2 19">
        <name>Zn(2+)</name>
        <dbReference type="ChEBI" id="CHEBI:29105"/>
    </cofactor>
</comment>
<keyword evidence="15" id="KW-0486">Methionine biosynthesis</keyword>
<protein>
    <recommendedName>
        <fullName evidence="7">Methionine synthase</fullName>
        <ecNumber evidence="6">2.1.1.13</ecNumber>
    </recommendedName>
    <alternativeName>
        <fullName evidence="18">5-methyltetrahydrofolate--homocysteine methyltransferase</fullName>
    </alternativeName>
</protein>
<evidence type="ECO:0000256" key="17">
    <source>
        <dbReference type="ARBA" id="ARBA00025552"/>
    </source>
</evidence>
<dbReference type="GO" id="GO:0031419">
    <property type="term" value="F:cobalamin binding"/>
    <property type="evidence" value="ECO:0007669"/>
    <property type="project" value="UniProtKB-KW"/>
</dbReference>
<proteinExistence type="inferred from homology"/>
<dbReference type="InterPro" id="IPR011005">
    <property type="entry name" value="Dihydropteroate_synth-like_sf"/>
</dbReference>
<keyword evidence="16" id="KW-0170">Cobalt</keyword>
<dbReference type="Pfam" id="PF02310">
    <property type="entry name" value="B12-binding"/>
    <property type="match status" value="1"/>
</dbReference>
<dbReference type="PATRIC" id="fig|1162668.3.peg.1950"/>
<keyword evidence="9" id="KW-0028">Amino-acid biosynthesis</keyword>
<evidence type="ECO:0000256" key="2">
    <source>
        <dbReference type="ARBA" id="ARBA00001947"/>
    </source>
</evidence>
<dbReference type="InterPro" id="IPR036594">
    <property type="entry name" value="Meth_synthase_dom"/>
</dbReference>
<feature type="domain" description="B12-binding N-terminal" evidence="23">
    <location>
        <begin position="587"/>
        <end position="681"/>
    </location>
</feature>
<evidence type="ECO:0000259" key="20">
    <source>
        <dbReference type="PROSITE" id="PS50970"/>
    </source>
</evidence>
<evidence type="ECO:0000313" key="24">
    <source>
        <dbReference type="EMBL" id="BAM07320.1"/>
    </source>
</evidence>
<comment type="cofactor">
    <cofactor evidence="3">
        <name>methylcob(III)alamin</name>
        <dbReference type="ChEBI" id="CHEBI:28115"/>
    </cofactor>
</comment>
<dbReference type="UniPathway" id="UPA00051">
    <property type="reaction ID" value="UER00081"/>
</dbReference>
<dbReference type="SMART" id="SM01018">
    <property type="entry name" value="B12-binding_2"/>
    <property type="match status" value="1"/>
</dbReference>
<accession>I0IPX1</accession>
<keyword evidence="8 19" id="KW-0489">Methyltransferase</keyword>
<dbReference type="SUPFAM" id="SSF52242">
    <property type="entry name" value="Cobalamin (vitamin B12)-binding domain"/>
    <property type="match status" value="1"/>
</dbReference>
<dbReference type="GO" id="GO:0008705">
    <property type="term" value="F:methionine synthase activity"/>
    <property type="evidence" value="ECO:0007669"/>
    <property type="project" value="UniProtKB-EC"/>
</dbReference>
<dbReference type="eggNOG" id="COG0646">
    <property type="taxonomic scope" value="Bacteria"/>
</dbReference>
<dbReference type="STRING" id="1162668.LFE_1639"/>
<dbReference type="EMBL" id="AP012342">
    <property type="protein sequence ID" value="BAM07320.1"/>
    <property type="molecule type" value="Genomic_DNA"/>
</dbReference>
<dbReference type="Pfam" id="PF02574">
    <property type="entry name" value="S-methyl_trans"/>
    <property type="match status" value="1"/>
</dbReference>
<dbReference type="EC" id="2.1.1.13" evidence="6"/>
<evidence type="ECO:0000259" key="22">
    <source>
        <dbReference type="PROSITE" id="PS51332"/>
    </source>
</evidence>
<evidence type="ECO:0000256" key="18">
    <source>
        <dbReference type="ARBA" id="ARBA00031040"/>
    </source>
</evidence>
<evidence type="ECO:0000256" key="6">
    <source>
        <dbReference type="ARBA" id="ARBA00012032"/>
    </source>
</evidence>
<evidence type="ECO:0000256" key="11">
    <source>
        <dbReference type="ARBA" id="ARBA00022679"/>
    </source>
</evidence>
<dbReference type="SUPFAM" id="SSF82282">
    <property type="entry name" value="Homocysteine S-methyltransferase"/>
    <property type="match status" value="1"/>
</dbReference>
<comment type="similarity">
    <text evidence="5">Belongs to the vitamin-B12 dependent methionine synthase family.</text>
</comment>
<dbReference type="PROSITE" id="PS50970">
    <property type="entry name" value="HCY"/>
    <property type="match status" value="1"/>
</dbReference>
<dbReference type="AlphaFoldDB" id="I0IPX1"/>
<evidence type="ECO:0000256" key="1">
    <source>
        <dbReference type="ARBA" id="ARBA00001700"/>
    </source>
</evidence>
<dbReference type="SUPFAM" id="SSF47644">
    <property type="entry name" value="Methionine synthase domain"/>
    <property type="match status" value="1"/>
</dbReference>
<dbReference type="Pfam" id="PF00809">
    <property type="entry name" value="Pterin_bind"/>
    <property type="match status" value="1"/>
</dbReference>
<dbReference type="GO" id="GO:0046872">
    <property type="term" value="F:metal ion binding"/>
    <property type="evidence" value="ECO:0007669"/>
    <property type="project" value="UniProtKB-KW"/>
</dbReference>
<organism evidence="24 25">
    <name type="scientific">Leptospirillum ferrooxidans (strain C2-3)</name>
    <dbReference type="NCBI Taxonomy" id="1162668"/>
    <lineage>
        <taxon>Bacteria</taxon>
        <taxon>Pseudomonadati</taxon>
        <taxon>Nitrospirota</taxon>
        <taxon>Nitrospiria</taxon>
        <taxon>Nitrospirales</taxon>
        <taxon>Nitrospiraceae</taxon>
        <taxon>Leptospirillum</taxon>
    </lineage>
</organism>
<keyword evidence="12" id="KW-0949">S-adenosyl-L-methionine</keyword>
<reference evidence="25" key="2">
    <citation type="submission" date="2012-03" db="EMBL/GenBank/DDBJ databases">
        <title>The complete genome sequence of the pioneer microbe on fresh volcanic deposit, Leptospirillum ferrooxidans strain C2-3.</title>
        <authorList>
            <person name="Fujimura R."/>
            <person name="Sato Y."/>
            <person name="Nishizawa T."/>
            <person name="Nanba K."/>
            <person name="Oshima K."/>
            <person name="Hattori M."/>
            <person name="Kamijo T."/>
            <person name="Ohta H."/>
        </authorList>
    </citation>
    <scope>NUCLEOTIDE SEQUENCE [LARGE SCALE GENOMIC DNA]</scope>
    <source>
        <strain evidence="25">C2-3</strain>
    </source>
</reference>
<evidence type="ECO:0000256" key="8">
    <source>
        <dbReference type="ARBA" id="ARBA00022603"/>
    </source>
</evidence>
<dbReference type="InterPro" id="IPR036724">
    <property type="entry name" value="Cobalamin-bd_sf"/>
</dbReference>
<keyword evidence="10" id="KW-0846">Cobalamin</keyword>
<keyword evidence="25" id="KW-1185">Reference proteome</keyword>
<dbReference type="InterPro" id="IPR003759">
    <property type="entry name" value="Cbl-bd_cap"/>
</dbReference>
<feature type="binding site" evidence="19">
    <location>
        <position position="274"/>
    </location>
    <ligand>
        <name>Zn(2+)</name>
        <dbReference type="ChEBI" id="CHEBI:29105"/>
    </ligand>
</feature>
<sequence length="828" mass="88200">MKPLLERLKYEVLLLDGSMGALLQSRGLPAGYAPDLWNIEKPQEIQAVHTEYVNAGSDIILTNTFGASRLRLSEYNAQDRIREINFQAVDLAQRASRGKAYVAGDIGPSGTTIAPFGDLPFDDAIAIFYEQAKLLLEAGADLIAIETMFDIQEMRAALIGVREATNGRIPLMALMTFNMDGITDSGSDPETAASVLEGFGVDIMGLNCSVGPEAMVPVVSRLGQTTDTFIAVEPNAGLPVHRNGETLYLTGAEEVAKFAPSFVEAGANIIGGCCGTTPEYIRILAKTVKGASPISRPTPSLLKISSRTSMTLIGDGVPFLIVGEKINPTGKKIFSEAIANGQVDLIVAEARKEAEAGAGALDVNVGVPLVNEAEMMAKAITAIQNVVSLPLVIDSSYASALESGLKLYPGRALVNSVNAEDERLEEVLPLIRKYGAAVIALVSGDNIPETAAERMKNAEKILRRAEELGLKPRDLIFDTLALTVSAVQEAAKQTLDTITLIKKELRLPTILGLSNVSFGLPARKIVHNNFLSMAIGAGLDAAICDPYDQVLHQTIAASSLFARRDPDCRIYLNKAAAWTPAQGNHPASKEAAPKTTSEAIRQAILEGERDGIAALCQKGLDEGLSAFTIFLDIMTPAIRHLGDLFGQRVKFIPHLIAGADAMKKGVEVLQPHLEADGPVEPKGCVVFATVKGDIHDIGKNICILMLRNFGFSVIDLGRNVPLDDILAAAEKHQAQIIALSALMTTTMMQMKTAIETIREKNLPYKVMVGGAVVTPKFSTEIKADGYGKDVGDVVPLAEKLISAFSGLDVPVASSGSGSDSEAIVGRKN</sequence>
<name>I0IPX1_LEPFC</name>
<dbReference type="Gene3D" id="3.20.20.20">
    <property type="entry name" value="Dihydropteroate synthase-like"/>
    <property type="match status" value="1"/>
</dbReference>
<dbReference type="Proteomes" id="UP000007382">
    <property type="component" value="Chromosome"/>
</dbReference>
<dbReference type="HOGENOM" id="CLU_004914_0_2_0"/>
<dbReference type="InterPro" id="IPR036589">
    <property type="entry name" value="HCY_dom_sf"/>
</dbReference>
<feature type="domain" description="Pterin-binding" evidence="21">
    <location>
        <begin position="319"/>
        <end position="562"/>
    </location>
</feature>
<evidence type="ECO:0000256" key="3">
    <source>
        <dbReference type="ARBA" id="ARBA00001956"/>
    </source>
</evidence>
<feature type="binding site" evidence="19">
    <location>
        <position position="208"/>
    </location>
    <ligand>
        <name>Zn(2+)</name>
        <dbReference type="ChEBI" id="CHEBI:29105"/>
    </ligand>
</feature>
<feature type="binding site" evidence="19">
    <location>
        <position position="273"/>
    </location>
    <ligand>
        <name>Zn(2+)</name>
        <dbReference type="ChEBI" id="CHEBI:29105"/>
    </ligand>
</feature>
<dbReference type="Gene3D" id="3.20.20.330">
    <property type="entry name" value="Homocysteine-binding-like domain"/>
    <property type="match status" value="1"/>
</dbReference>
<dbReference type="InterPro" id="IPR000489">
    <property type="entry name" value="Pterin-binding_dom"/>
</dbReference>
<evidence type="ECO:0000256" key="5">
    <source>
        <dbReference type="ARBA" id="ARBA00010398"/>
    </source>
</evidence>
<keyword evidence="14 19" id="KW-0862">Zinc</keyword>
<evidence type="ECO:0000256" key="19">
    <source>
        <dbReference type="PROSITE-ProRule" id="PRU00333"/>
    </source>
</evidence>
<dbReference type="PROSITE" id="PS51332">
    <property type="entry name" value="B12_BINDING"/>
    <property type="match status" value="1"/>
</dbReference>
<comment type="pathway">
    <text evidence="4">Amino-acid biosynthesis; L-methionine biosynthesis via de novo pathway; L-methionine from L-homocysteine (MetH route): step 1/1.</text>
</comment>
<feature type="domain" description="B12-binding" evidence="22">
    <location>
        <begin position="682"/>
        <end position="811"/>
    </location>
</feature>
<dbReference type="InterPro" id="IPR006158">
    <property type="entry name" value="Cobalamin-bd"/>
</dbReference>
<comment type="function">
    <text evidence="17">Catalyzes the transfer of a methyl group from methyl-cobalamin to homocysteine, yielding enzyme-bound cob(I)alamin and methionine. Subsequently, remethylates the cofactor using methyltetrahydrofolate.</text>
</comment>
<dbReference type="PANTHER" id="PTHR45833">
    <property type="entry name" value="METHIONINE SYNTHASE"/>
    <property type="match status" value="1"/>
</dbReference>
<dbReference type="GO" id="GO:0046653">
    <property type="term" value="P:tetrahydrofolate metabolic process"/>
    <property type="evidence" value="ECO:0007669"/>
    <property type="project" value="TreeGrafter"/>
</dbReference>
<dbReference type="GO" id="GO:0032259">
    <property type="term" value="P:methylation"/>
    <property type="evidence" value="ECO:0007669"/>
    <property type="project" value="UniProtKB-KW"/>
</dbReference>
<dbReference type="OrthoDB" id="9803687at2"/>
<evidence type="ECO:0000259" key="21">
    <source>
        <dbReference type="PROSITE" id="PS50972"/>
    </source>
</evidence>
<comment type="catalytic activity">
    <reaction evidence="1">
        <text>(6S)-5-methyl-5,6,7,8-tetrahydrofolate + L-homocysteine = (6S)-5,6,7,8-tetrahydrofolate + L-methionine</text>
        <dbReference type="Rhea" id="RHEA:11172"/>
        <dbReference type="ChEBI" id="CHEBI:18608"/>
        <dbReference type="ChEBI" id="CHEBI:57453"/>
        <dbReference type="ChEBI" id="CHEBI:57844"/>
        <dbReference type="ChEBI" id="CHEBI:58199"/>
        <dbReference type="EC" id="2.1.1.13"/>
    </reaction>
</comment>
<evidence type="ECO:0000256" key="16">
    <source>
        <dbReference type="ARBA" id="ARBA00023285"/>
    </source>
</evidence>
<dbReference type="GO" id="GO:0005829">
    <property type="term" value="C:cytosol"/>
    <property type="evidence" value="ECO:0007669"/>
    <property type="project" value="TreeGrafter"/>
</dbReference>
<evidence type="ECO:0000259" key="23">
    <source>
        <dbReference type="PROSITE" id="PS51337"/>
    </source>
</evidence>
<feature type="domain" description="Hcy-binding" evidence="20">
    <location>
        <begin position="1"/>
        <end position="288"/>
    </location>
</feature>
<dbReference type="InterPro" id="IPR050554">
    <property type="entry name" value="Met_Synthase/Corrinoid"/>
</dbReference>
<evidence type="ECO:0000256" key="7">
    <source>
        <dbReference type="ARBA" id="ARBA00013998"/>
    </source>
</evidence>
<evidence type="ECO:0000256" key="10">
    <source>
        <dbReference type="ARBA" id="ARBA00022628"/>
    </source>
</evidence>
<dbReference type="Pfam" id="PF02607">
    <property type="entry name" value="B12-binding_2"/>
    <property type="match status" value="1"/>
</dbReference>
<evidence type="ECO:0000256" key="14">
    <source>
        <dbReference type="ARBA" id="ARBA00022833"/>
    </source>
</evidence>
<evidence type="ECO:0000256" key="12">
    <source>
        <dbReference type="ARBA" id="ARBA00022691"/>
    </source>
</evidence>
<evidence type="ECO:0000256" key="13">
    <source>
        <dbReference type="ARBA" id="ARBA00022723"/>
    </source>
</evidence>
<dbReference type="PROSITE" id="PS50972">
    <property type="entry name" value="PTERIN_BINDING"/>
    <property type="match status" value="1"/>
</dbReference>
<evidence type="ECO:0000313" key="25">
    <source>
        <dbReference type="Proteomes" id="UP000007382"/>
    </source>
</evidence>
<evidence type="ECO:0000256" key="9">
    <source>
        <dbReference type="ARBA" id="ARBA00022605"/>
    </source>
</evidence>
<dbReference type="eggNOG" id="COG1410">
    <property type="taxonomic scope" value="Bacteria"/>
</dbReference>
<evidence type="ECO:0000256" key="15">
    <source>
        <dbReference type="ARBA" id="ARBA00023167"/>
    </source>
</evidence>
<keyword evidence="11 19" id="KW-0808">Transferase</keyword>
<dbReference type="InterPro" id="IPR003726">
    <property type="entry name" value="HCY_dom"/>
</dbReference>
<dbReference type="PROSITE" id="PS51337">
    <property type="entry name" value="B12_BINDING_NTER"/>
    <property type="match status" value="1"/>
</dbReference>
<dbReference type="SUPFAM" id="SSF51717">
    <property type="entry name" value="Dihydropteroate synthetase-like"/>
    <property type="match status" value="1"/>
</dbReference>
<evidence type="ECO:0000256" key="4">
    <source>
        <dbReference type="ARBA" id="ARBA00005178"/>
    </source>
</evidence>
<dbReference type="Gene3D" id="1.10.1240.10">
    <property type="entry name" value="Methionine synthase domain"/>
    <property type="match status" value="1"/>
</dbReference>
<gene>
    <name evidence="24" type="ordered locus">LFE_1639</name>
</gene>
<reference evidence="24 25" key="1">
    <citation type="journal article" date="2012" name="J. Bacteriol.">
        <title>Complete Genome Sequence of Leptospirillum ferrooxidans Strain C2-3, Isolated from a Fresh Volcanic Ash Deposit on the Island of Miyake, Japan.</title>
        <authorList>
            <person name="Fujimura R."/>
            <person name="Sato Y."/>
            <person name="Nishizawa T."/>
            <person name="Oshima K."/>
            <person name="Kim S.-W."/>
            <person name="Hattori M."/>
            <person name="Kamijo T."/>
            <person name="Ohta H."/>
        </authorList>
    </citation>
    <scope>NUCLEOTIDE SEQUENCE [LARGE SCALE GENOMIC DNA]</scope>
    <source>
        <strain evidence="24 25">C2-3</strain>
    </source>
</reference>
<dbReference type="GO" id="GO:0050667">
    <property type="term" value="P:homocysteine metabolic process"/>
    <property type="evidence" value="ECO:0007669"/>
    <property type="project" value="TreeGrafter"/>
</dbReference>